<dbReference type="InterPro" id="IPR001360">
    <property type="entry name" value="Glyco_hydro_1"/>
</dbReference>
<reference evidence="6" key="1">
    <citation type="journal article" date="2019" name="Science">
        <title>Mutation of a bHLH transcription factor allowed almond domestication.</title>
        <authorList>
            <person name="Sanchez-Perez R."/>
            <person name="Pavan S."/>
            <person name="Mazzeo R."/>
            <person name="Moldovan C."/>
            <person name="Aiese Cigliano R."/>
            <person name="Del Cueto J."/>
            <person name="Ricciardi F."/>
            <person name="Lotti C."/>
            <person name="Ricciardi L."/>
            <person name="Dicenta F."/>
            <person name="Lopez-Marques R.L."/>
            <person name="Lindberg Moller B."/>
        </authorList>
    </citation>
    <scope>NUCLEOTIDE SEQUENCE</scope>
</reference>
<sequence length="557" mass="64282">MQEEHQKPSPLVRLGYVNAITLFALMCGASLWLCIGKYQSLHWEKPSLRIDCPNLNRTNFDSLVPDFIFGAATSSYQVEGAANEDGRGPSIWDSFTHNHPEKIADQSNGDVAIDEYHRYKEDVEIIKNMSMEVYRFSISWSRVIPNGTGQPNPKGIEYYNNLINEILKKGMKPYVTLFHWDLPEALQEKYGGFLSPLIVDDFRAYVELCYKEFGDRVLYWVTANEPYTVSNHGYAIGVHAPGRCSYWYDQTCLGGNSGIEPYLVTHHQLLAHVAAVKLYRDKYQAFQKGVIGITVNTYWFVPTSKAKHDIDAAFRALDFMFGWQLDSITLYNTISSRLEFSYFHRFMDPLISGDYPHSMRSLVGKRLPKFTDEESKLLKGSYDFIGINYYSARYASAYPADYKIPTPPSYLTDAYVNVTTEFNGVPIGPQAASDWLYIYPKGLYDLILYTKEKYNNPIMYITENGVDEFNNNKVPLQIALKDPDRSYYYYHHLCYLHAAIKEGANVQGYFAWSFLDNFEWNSGYTVRFGINYVDYANGLKRYPKDSMQWFKSFLKRS</sequence>
<evidence type="ECO:0000256" key="1">
    <source>
        <dbReference type="ARBA" id="ARBA00010838"/>
    </source>
</evidence>
<evidence type="ECO:0000313" key="6">
    <source>
        <dbReference type="EMBL" id="BBH07483.1"/>
    </source>
</evidence>
<keyword evidence="2" id="KW-0378">Hydrolase</keyword>
<dbReference type="GO" id="GO:0008422">
    <property type="term" value="F:beta-glucosidase activity"/>
    <property type="evidence" value="ECO:0007669"/>
    <property type="project" value="TreeGrafter"/>
</dbReference>
<proteinExistence type="inferred from homology"/>
<dbReference type="SMR" id="A0A4Y1RUQ4"/>
<dbReference type="Pfam" id="PF00232">
    <property type="entry name" value="Glyco_hydro_1"/>
    <property type="match status" value="2"/>
</dbReference>
<dbReference type="AlphaFoldDB" id="A0A4Y1RUQ4"/>
<name>A0A4Y1RUQ4_PRUDU</name>
<dbReference type="PANTHER" id="PTHR10353">
    <property type="entry name" value="GLYCOSYL HYDROLASE"/>
    <property type="match status" value="1"/>
</dbReference>
<protein>
    <submittedName>
        <fullName evidence="6">Beta glucosidase 17</fullName>
    </submittedName>
</protein>
<dbReference type="PRINTS" id="PR00131">
    <property type="entry name" value="GLHYDRLASE1"/>
</dbReference>
<keyword evidence="5" id="KW-1133">Transmembrane helix</keyword>
<dbReference type="GO" id="GO:0005975">
    <property type="term" value="P:carbohydrate metabolic process"/>
    <property type="evidence" value="ECO:0007669"/>
    <property type="project" value="InterPro"/>
</dbReference>
<dbReference type="PANTHER" id="PTHR10353:SF137">
    <property type="entry name" value="MYROSINASE 3-RELATED"/>
    <property type="match status" value="1"/>
</dbReference>
<evidence type="ECO:0000256" key="3">
    <source>
        <dbReference type="ARBA" id="ARBA00023295"/>
    </source>
</evidence>
<keyword evidence="5" id="KW-0472">Membrane</keyword>
<dbReference type="EMBL" id="AP019303">
    <property type="protein sequence ID" value="BBH07483.1"/>
    <property type="molecule type" value="Genomic_DNA"/>
</dbReference>
<evidence type="ECO:0000256" key="5">
    <source>
        <dbReference type="SAM" id="Phobius"/>
    </source>
</evidence>
<dbReference type="PROSITE" id="PS00653">
    <property type="entry name" value="GLYCOSYL_HYDROL_F1_2"/>
    <property type="match status" value="1"/>
</dbReference>
<dbReference type="InterPro" id="IPR033132">
    <property type="entry name" value="GH_1_N_CS"/>
</dbReference>
<keyword evidence="3" id="KW-0326">Glycosidase</keyword>
<dbReference type="Gene3D" id="3.20.20.80">
    <property type="entry name" value="Glycosidases"/>
    <property type="match status" value="1"/>
</dbReference>
<evidence type="ECO:0000256" key="4">
    <source>
        <dbReference type="RuleBase" id="RU003690"/>
    </source>
</evidence>
<dbReference type="InterPro" id="IPR017853">
    <property type="entry name" value="GH"/>
</dbReference>
<accession>A0A4Y1RUQ4</accession>
<evidence type="ECO:0000256" key="2">
    <source>
        <dbReference type="ARBA" id="ARBA00022801"/>
    </source>
</evidence>
<organism evidence="6">
    <name type="scientific">Prunus dulcis</name>
    <name type="common">Almond</name>
    <name type="synonym">Amygdalus dulcis</name>
    <dbReference type="NCBI Taxonomy" id="3755"/>
    <lineage>
        <taxon>Eukaryota</taxon>
        <taxon>Viridiplantae</taxon>
        <taxon>Streptophyta</taxon>
        <taxon>Embryophyta</taxon>
        <taxon>Tracheophyta</taxon>
        <taxon>Spermatophyta</taxon>
        <taxon>Magnoliopsida</taxon>
        <taxon>eudicotyledons</taxon>
        <taxon>Gunneridae</taxon>
        <taxon>Pentapetalae</taxon>
        <taxon>rosids</taxon>
        <taxon>fabids</taxon>
        <taxon>Rosales</taxon>
        <taxon>Rosaceae</taxon>
        <taxon>Amygdaloideae</taxon>
        <taxon>Amygdaleae</taxon>
        <taxon>Prunus</taxon>
    </lineage>
</organism>
<keyword evidence="5" id="KW-0812">Transmembrane</keyword>
<feature type="transmembrane region" description="Helical" evidence="5">
    <location>
        <begin position="15"/>
        <end position="35"/>
    </location>
</feature>
<gene>
    <name evidence="6" type="ORF">Prudu_019434</name>
</gene>
<dbReference type="FunFam" id="3.20.20.80:FF:000020">
    <property type="entry name" value="Beta-glucosidase 12"/>
    <property type="match status" value="1"/>
</dbReference>
<comment type="similarity">
    <text evidence="1 4">Belongs to the glycosyl hydrolase 1 family.</text>
</comment>
<dbReference type="SUPFAM" id="SSF51445">
    <property type="entry name" value="(Trans)glycosidases"/>
    <property type="match status" value="1"/>
</dbReference>